<keyword evidence="3" id="KW-1185">Reference proteome</keyword>
<evidence type="ECO:0000256" key="1">
    <source>
        <dbReference type="SAM" id="Phobius"/>
    </source>
</evidence>
<dbReference type="AlphaFoldDB" id="A0A1M4WZ76"/>
<dbReference type="STRING" id="871325.SAMN05444349_10791"/>
<proteinExistence type="predicted"/>
<protein>
    <submittedName>
        <fullName evidence="2">Uncharacterized protein</fullName>
    </submittedName>
</protein>
<accession>A0A1M4WZ76</accession>
<feature type="transmembrane region" description="Helical" evidence="1">
    <location>
        <begin position="6"/>
        <end position="29"/>
    </location>
</feature>
<gene>
    <name evidence="2" type="ORF">SAMN05444349_10791</name>
</gene>
<keyword evidence="1" id="KW-0812">Transmembrane</keyword>
<dbReference type="Proteomes" id="UP000184436">
    <property type="component" value="Unassembled WGS sequence"/>
</dbReference>
<reference evidence="2 3" key="1">
    <citation type="submission" date="2016-11" db="EMBL/GenBank/DDBJ databases">
        <authorList>
            <person name="Jaros S."/>
            <person name="Januszkiewicz K."/>
            <person name="Wedrychowicz H."/>
        </authorList>
    </citation>
    <scope>NUCLEOTIDE SEQUENCE [LARGE SCALE GENOMIC DNA]</scope>
    <source>
        <strain evidence="2 3">DSM 26883</strain>
    </source>
</reference>
<evidence type="ECO:0000313" key="3">
    <source>
        <dbReference type="Proteomes" id="UP000184436"/>
    </source>
</evidence>
<dbReference type="EMBL" id="FQVD01000007">
    <property type="protein sequence ID" value="SHE86548.1"/>
    <property type="molecule type" value="Genomic_DNA"/>
</dbReference>
<sequence length="30" mass="3578">MGISNFTILVVLYMSMIKIYFHLYTMIYAT</sequence>
<organism evidence="2 3">
    <name type="scientific">Bacteroides faecichinchillae</name>
    <dbReference type="NCBI Taxonomy" id="871325"/>
    <lineage>
        <taxon>Bacteria</taxon>
        <taxon>Pseudomonadati</taxon>
        <taxon>Bacteroidota</taxon>
        <taxon>Bacteroidia</taxon>
        <taxon>Bacteroidales</taxon>
        <taxon>Bacteroidaceae</taxon>
        <taxon>Bacteroides</taxon>
    </lineage>
</organism>
<keyword evidence="1" id="KW-1133">Transmembrane helix</keyword>
<name>A0A1M4WZ76_9BACE</name>
<evidence type="ECO:0000313" key="2">
    <source>
        <dbReference type="EMBL" id="SHE86548.1"/>
    </source>
</evidence>
<keyword evidence="1" id="KW-0472">Membrane</keyword>